<dbReference type="Pfam" id="PF13443">
    <property type="entry name" value="HTH_26"/>
    <property type="match status" value="1"/>
</dbReference>
<evidence type="ECO:0000313" key="4">
    <source>
        <dbReference type="Proteomes" id="UP000434223"/>
    </source>
</evidence>
<dbReference type="SUPFAM" id="SSF47413">
    <property type="entry name" value="lambda repressor-like DNA-binding domains"/>
    <property type="match status" value="1"/>
</dbReference>
<feature type="coiled-coil region" evidence="1">
    <location>
        <begin position="86"/>
        <end position="113"/>
    </location>
</feature>
<reference evidence="3 4" key="1">
    <citation type="submission" date="2019-09" db="EMBL/GenBank/DDBJ databases">
        <title>Draft genome sequencing of Hungatella hathewayi 123Y-2.</title>
        <authorList>
            <person name="Lv Q."/>
            <person name="Li S."/>
        </authorList>
    </citation>
    <scope>NUCLEOTIDE SEQUENCE [LARGE SCALE GENOMIC DNA]</scope>
    <source>
        <strain evidence="3 4">123Y-2</strain>
    </source>
</reference>
<dbReference type="SMART" id="SM00530">
    <property type="entry name" value="HTH_XRE"/>
    <property type="match status" value="1"/>
</dbReference>
<dbReference type="InterPro" id="IPR001387">
    <property type="entry name" value="Cro/C1-type_HTH"/>
</dbReference>
<keyword evidence="1" id="KW-0175">Coiled coil</keyword>
<evidence type="ECO:0000256" key="1">
    <source>
        <dbReference type="SAM" id="Coils"/>
    </source>
</evidence>
<dbReference type="EMBL" id="WNME01000008">
    <property type="protein sequence ID" value="MUB64247.1"/>
    <property type="molecule type" value="Genomic_DNA"/>
</dbReference>
<proteinExistence type="predicted"/>
<accession>A0AAW9WLM1</accession>
<dbReference type="InterPro" id="IPR010982">
    <property type="entry name" value="Lambda_DNA-bd_dom_sf"/>
</dbReference>
<organism evidence="3 4">
    <name type="scientific">Hungatella hathewayi</name>
    <dbReference type="NCBI Taxonomy" id="154046"/>
    <lineage>
        <taxon>Bacteria</taxon>
        <taxon>Bacillati</taxon>
        <taxon>Bacillota</taxon>
        <taxon>Clostridia</taxon>
        <taxon>Lachnospirales</taxon>
        <taxon>Lachnospiraceae</taxon>
        <taxon>Hungatella</taxon>
    </lineage>
</organism>
<dbReference type="CDD" id="cd00093">
    <property type="entry name" value="HTH_XRE"/>
    <property type="match status" value="1"/>
</dbReference>
<sequence length="158" mass="18112">MAILYLLHFTQKHEIISAKEVCFMGFGTILKDILADKNMSIKELSVATGIPLNTLYSITKRDTINVRQDTIEKISQALDISSDDLIRKLQQDINATQMQLHDLQARLYEAEKLRQRDLDNRKRLADCLKQITNYTFNDEEISIIISTAILLKESPTAE</sequence>
<dbReference type="AlphaFoldDB" id="A0AAW9WLM1"/>
<dbReference type="PROSITE" id="PS50943">
    <property type="entry name" value="HTH_CROC1"/>
    <property type="match status" value="1"/>
</dbReference>
<feature type="domain" description="HTH cro/C1-type" evidence="2">
    <location>
        <begin position="30"/>
        <end position="85"/>
    </location>
</feature>
<dbReference type="GO" id="GO:0003677">
    <property type="term" value="F:DNA binding"/>
    <property type="evidence" value="ECO:0007669"/>
    <property type="project" value="InterPro"/>
</dbReference>
<name>A0AAW9WLM1_9FIRM</name>
<dbReference type="Proteomes" id="UP000434223">
    <property type="component" value="Unassembled WGS sequence"/>
</dbReference>
<evidence type="ECO:0000259" key="2">
    <source>
        <dbReference type="PROSITE" id="PS50943"/>
    </source>
</evidence>
<dbReference type="Gene3D" id="1.10.260.40">
    <property type="entry name" value="lambda repressor-like DNA-binding domains"/>
    <property type="match status" value="1"/>
</dbReference>
<evidence type="ECO:0000313" key="3">
    <source>
        <dbReference type="EMBL" id="MUB64247.1"/>
    </source>
</evidence>
<gene>
    <name evidence="3" type="ORF">GNE07_14395</name>
</gene>
<comment type="caution">
    <text evidence="3">The sequence shown here is derived from an EMBL/GenBank/DDBJ whole genome shotgun (WGS) entry which is preliminary data.</text>
</comment>
<protein>
    <submittedName>
        <fullName evidence="3">Helix-turn-helix domain-containing protein</fullName>
    </submittedName>
</protein>